<organism evidence="1 2">
    <name type="scientific">Pseudoduganella rivuli</name>
    <dbReference type="NCBI Taxonomy" id="2666085"/>
    <lineage>
        <taxon>Bacteria</taxon>
        <taxon>Pseudomonadati</taxon>
        <taxon>Pseudomonadota</taxon>
        <taxon>Betaproteobacteria</taxon>
        <taxon>Burkholderiales</taxon>
        <taxon>Oxalobacteraceae</taxon>
        <taxon>Telluria group</taxon>
        <taxon>Pseudoduganella</taxon>
    </lineage>
</organism>
<protein>
    <submittedName>
        <fullName evidence="1">Uncharacterized protein</fullName>
    </submittedName>
</protein>
<dbReference type="RefSeq" id="WP_154371020.1">
    <property type="nucleotide sequence ID" value="NZ_WKJJ01000001.1"/>
</dbReference>
<keyword evidence="2" id="KW-1185">Reference proteome</keyword>
<gene>
    <name evidence="1" type="ORF">GJ700_02310</name>
</gene>
<sequence length="58" mass="6171">MSILAYLPAVLATIGIALRFWQSREAAPVIRAATPQDGYVTGRPVKKAAVLQCEMVGA</sequence>
<comment type="caution">
    <text evidence="1">The sequence shown here is derived from an EMBL/GenBank/DDBJ whole genome shotgun (WGS) entry which is preliminary data.</text>
</comment>
<dbReference type="EMBL" id="WKJJ01000001">
    <property type="protein sequence ID" value="MRV70552.1"/>
    <property type="molecule type" value="Genomic_DNA"/>
</dbReference>
<dbReference type="AlphaFoldDB" id="A0A7X2IJ86"/>
<name>A0A7X2IJ86_9BURK</name>
<proteinExistence type="predicted"/>
<evidence type="ECO:0000313" key="1">
    <source>
        <dbReference type="EMBL" id="MRV70552.1"/>
    </source>
</evidence>
<accession>A0A7X2IJ86</accession>
<evidence type="ECO:0000313" key="2">
    <source>
        <dbReference type="Proteomes" id="UP000446768"/>
    </source>
</evidence>
<reference evidence="1 2" key="1">
    <citation type="submission" date="2019-11" db="EMBL/GenBank/DDBJ databases">
        <title>Novel species isolated from a subtropical stream in China.</title>
        <authorList>
            <person name="Lu H."/>
        </authorList>
    </citation>
    <scope>NUCLEOTIDE SEQUENCE [LARGE SCALE GENOMIC DNA]</scope>
    <source>
        <strain evidence="1 2">FT92W</strain>
    </source>
</reference>
<dbReference type="Proteomes" id="UP000446768">
    <property type="component" value="Unassembled WGS sequence"/>
</dbReference>